<comment type="caution">
    <text evidence="10">The sequence shown here is derived from an EMBL/GenBank/DDBJ whole genome shotgun (WGS) entry which is preliminary data.</text>
</comment>
<dbReference type="Proteomes" id="UP001501586">
    <property type="component" value="Unassembled WGS sequence"/>
</dbReference>
<dbReference type="InterPro" id="IPR008995">
    <property type="entry name" value="Mo/tungstate-bd_C_term_dom"/>
</dbReference>
<dbReference type="SUPFAM" id="SSF50331">
    <property type="entry name" value="MOP-like"/>
    <property type="match status" value="1"/>
</dbReference>
<reference evidence="11" key="1">
    <citation type="journal article" date="2019" name="Int. J. Syst. Evol. Microbiol.">
        <title>The Global Catalogue of Microorganisms (GCM) 10K type strain sequencing project: providing services to taxonomists for standard genome sequencing and annotation.</title>
        <authorList>
            <consortium name="The Broad Institute Genomics Platform"/>
            <consortium name="The Broad Institute Genome Sequencing Center for Infectious Disease"/>
            <person name="Wu L."/>
            <person name="Ma J."/>
        </authorList>
    </citation>
    <scope>NUCLEOTIDE SEQUENCE [LARGE SCALE GENOMIC DNA]</scope>
    <source>
        <strain evidence="11">JCM 17458</strain>
    </source>
</reference>
<evidence type="ECO:0000256" key="7">
    <source>
        <dbReference type="RuleBase" id="RU364083"/>
    </source>
</evidence>
<comment type="subunit">
    <text evidence="7">The complex is composed of two ATP-binding proteins (PotA), two transmembrane proteins (PotB and PotC) and a solute-binding protein (PotD).</text>
</comment>
<evidence type="ECO:0000259" key="9">
    <source>
        <dbReference type="PROSITE" id="PS50893"/>
    </source>
</evidence>
<comment type="function">
    <text evidence="7">Part of the ABC transporter complex PotABCD involved in spermidine/putrescine import. Responsible for energy coupling to the transport system.</text>
</comment>
<feature type="compositionally biased region" description="Polar residues" evidence="8">
    <location>
        <begin position="16"/>
        <end position="25"/>
    </location>
</feature>
<comment type="similarity">
    <text evidence="7">Belongs to the ABC transporter superfamily. Spermidine/putrescine importer (TC 3.A.1.11.1) family.</text>
</comment>
<dbReference type="Pfam" id="PF00005">
    <property type="entry name" value="ABC_tran"/>
    <property type="match status" value="1"/>
</dbReference>
<feature type="region of interest" description="Disordered" evidence="8">
    <location>
        <begin position="1"/>
        <end position="25"/>
    </location>
</feature>
<protein>
    <recommendedName>
        <fullName evidence="7">Spermidine/putrescine import ATP-binding protein PotA</fullName>
        <ecNumber evidence="7">7.6.2.11</ecNumber>
    </recommendedName>
</protein>
<keyword evidence="5 7" id="KW-1278">Translocase</keyword>
<keyword evidence="3 7" id="KW-0547">Nucleotide-binding</keyword>
<dbReference type="Gene3D" id="3.40.50.300">
    <property type="entry name" value="P-loop containing nucleotide triphosphate hydrolases"/>
    <property type="match status" value="1"/>
</dbReference>
<keyword evidence="6 7" id="KW-0472">Membrane</keyword>
<dbReference type="NCBIfam" id="TIGR01187">
    <property type="entry name" value="potA"/>
    <property type="match status" value="1"/>
</dbReference>
<name>A0ABP8EIZ8_9MICO</name>
<evidence type="ECO:0000256" key="3">
    <source>
        <dbReference type="ARBA" id="ARBA00022741"/>
    </source>
</evidence>
<evidence type="ECO:0000256" key="2">
    <source>
        <dbReference type="ARBA" id="ARBA00022475"/>
    </source>
</evidence>
<sequence length="403" mass="43444">MNAVGSMSPAPPETGTPATRPTSGGLQLRGLVKRFGDFTAVDHVDLEIPPGGFFALLGPSGCGKTTALRMIAGLEFPTEGRIFLGGQDITGVKPHRRPVNTVFQSYALFPHMSVIDNVAFGLRRRKVHDARAKASQVLELVELSHLADRRPQQLSGGQQQRVALARAIVNEPEVLLLDEPLGALDMKLRRQMQLELSRIQREVGLTFIHVTHDQDEAMTMADIVAVMNEGRIEQLGPPEELYDQPETVFVANFLGKSNLIEAEVLGEDGPWLTIAAGSAQARLLSDRCVSRQGRLLVGIRPEKIAIAPVGSDDEGRHGTFADRDGEVWNTLAGGVVSAMTYTGVSTEYQVEVPGIGSVEVFAQNLAGDVLAIGDRVSLRWRAKYTFGLAGDEPISAGAEVEPG</sequence>
<evidence type="ECO:0000256" key="5">
    <source>
        <dbReference type="ARBA" id="ARBA00022967"/>
    </source>
</evidence>
<evidence type="ECO:0000256" key="6">
    <source>
        <dbReference type="ARBA" id="ARBA00023136"/>
    </source>
</evidence>
<dbReference type="PANTHER" id="PTHR42781:SF4">
    <property type="entry name" value="SPERMIDINE_PUTRESCINE IMPORT ATP-BINDING PROTEIN POTA"/>
    <property type="match status" value="1"/>
</dbReference>
<evidence type="ECO:0000256" key="8">
    <source>
        <dbReference type="SAM" id="MobiDB-lite"/>
    </source>
</evidence>
<comment type="catalytic activity">
    <reaction evidence="7">
        <text>ATP + H2O + polyamine-[polyamine-binding protein]Side 1 = ADP + phosphate + polyamineSide 2 + [polyamine-binding protein]Side 1.</text>
        <dbReference type="EC" id="7.6.2.11"/>
    </reaction>
</comment>
<accession>A0ABP8EIZ8</accession>
<dbReference type="EMBL" id="BAABAZ010000005">
    <property type="protein sequence ID" value="GAA4283924.1"/>
    <property type="molecule type" value="Genomic_DNA"/>
</dbReference>
<keyword evidence="1 7" id="KW-0813">Transport</keyword>
<dbReference type="PROSITE" id="PS00211">
    <property type="entry name" value="ABC_TRANSPORTER_1"/>
    <property type="match status" value="1"/>
</dbReference>
<evidence type="ECO:0000313" key="10">
    <source>
        <dbReference type="EMBL" id="GAA4283924.1"/>
    </source>
</evidence>
<evidence type="ECO:0000256" key="4">
    <source>
        <dbReference type="ARBA" id="ARBA00022840"/>
    </source>
</evidence>
<dbReference type="PANTHER" id="PTHR42781">
    <property type="entry name" value="SPERMIDINE/PUTRESCINE IMPORT ATP-BINDING PROTEIN POTA"/>
    <property type="match status" value="1"/>
</dbReference>
<evidence type="ECO:0000313" key="11">
    <source>
        <dbReference type="Proteomes" id="UP001501586"/>
    </source>
</evidence>
<dbReference type="GO" id="GO:0005524">
    <property type="term" value="F:ATP binding"/>
    <property type="evidence" value="ECO:0007669"/>
    <property type="project" value="UniProtKB-KW"/>
</dbReference>
<keyword evidence="4 7" id="KW-0067">ATP-binding</keyword>
<dbReference type="SUPFAM" id="SSF52540">
    <property type="entry name" value="P-loop containing nucleoside triphosphate hydrolases"/>
    <property type="match status" value="1"/>
</dbReference>
<dbReference type="InterPro" id="IPR027417">
    <property type="entry name" value="P-loop_NTPase"/>
</dbReference>
<keyword evidence="2 7" id="KW-1003">Cell membrane</keyword>
<dbReference type="InterPro" id="IPR017871">
    <property type="entry name" value="ABC_transporter-like_CS"/>
</dbReference>
<keyword evidence="11" id="KW-1185">Reference proteome</keyword>
<proteinExistence type="inferred from homology"/>
<dbReference type="SMART" id="SM00382">
    <property type="entry name" value="AAA"/>
    <property type="match status" value="1"/>
</dbReference>
<evidence type="ECO:0000256" key="1">
    <source>
        <dbReference type="ARBA" id="ARBA00022448"/>
    </source>
</evidence>
<gene>
    <name evidence="7" type="primary">potA</name>
    <name evidence="10" type="ORF">GCM10022261_14550</name>
</gene>
<dbReference type="InterPro" id="IPR003593">
    <property type="entry name" value="AAA+_ATPase"/>
</dbReference>
<organism evidence="10 11">
    <name type="scientific">Brevibacterium daeguense</name>
    <dbReference type="NCBI Taxonomy" id="909936"/>
    <lineage>
        <taxon>Bacteria</taxon>
        <taxon>Bacillati</taxon>
        <taxon>Actinomycetota</taxon>
        <taxon>Actinomycetes</taxon>
        <taxon>Micrococcales</taxon>
        <taxon>Brevibacteriaceae</taxon>
        <taxon>Brevibacterium</taxon>
    </lineage>
</organism>
<dbReference type="PROSITE" id="PS50893">
    <property type="entry name" value="ABC_TRANSPORTER_2"/>
    <property type="match status" value="1"/>
</dbReference>
<dbReference type="InterPro" id="IPR003439">
    <property type="entry name" value="ABC_transporter-like_ATP-bd"/>
</dbReference>
<dbReference type="InterPro" id="IPR005893">
    <property type="entry name" value="PotA-like"/>
</dbReference>
<dbReference type="EC" id="7.6.2.11" evidence="7"/>
<dbReference type="Pfam" id="PF08402">
    <property type="entry name" value="TOBE_2"/>
    <property type="match status" value="1"/>
</dbReference>
<dbReference type="Gene3D" id="2.40.50.100">
    <property type="match status" value="1"/>
</dbReference>
<dbReference type="InterPro" id="IPR050093">
    <property type="entry name" value="ABC_SmlMolc_Importer"/>
</dbReference>
<feature type="domain" description="ABC transporter" evidence="9">
    <location>
        <begin position="26"/>
        <end position="254"/>
    </location>
</feature>
<dbReference type="InterPro" id="IPR013611">
    <property type="entry name" value="Transp-assoc_OB_typ2"/>
</dbReference>